<dbReference type="InterPro" id="IPR029058">
    <property type="entry name" value="AB_hydrolase_fold"/>
</dbReference>
<dbReference type="AlphaFoldDB" id="A0A4S2N7B1"/>
<evidence type="ECO:0000313" key="2">
    <source>
        <dbReference type="EMBL" id="TGZ85242.1"/>
    </source>
</evidence>
<dbReference type="Gene3D" id="3.40.50.1820">
    <property type="entry name" value="alpha/beta hydrolase"/>
    <property type="match status" value="1"/>
</dbReference>
<dbReference type="InterPro" id="IPR000073">
    <property type="entry name" value="AB_hydrolase_1"/>
</dbReference>
<dbReference type="EMBL" id="ML220112">
    <property type="protein sequence ID" value="TGZ85242.1"/>
    <property type="molecule type" value="Genomic_DNA"/>
</dbReference>
<reference evidence="2 3" key="1">
    <citation type="submission" date="2019-04" db="EMBL/GenBank/DDBJ databases">
        <title>Comparative genomics and transcriptomics to analyze fruiting body development in filamentous ascomycetes.</title>
        <authorList>
            <consortium name="DOE Joint Genome Institute"/>
            <person name="Lutkenhaus R."/>
            <person name="Traeger S."/>
            <person name="Breuer J."/>
            <person name="Kuo A."/>
            <person name="Lipzen A."/>
            <person name="Pangilinan J."/>
            <person name="Dilworth D."/>
            <person name="Sandor L."/>
            <person name="Poggeler S."/>
            <person name="Barry K."/>
            <person name="Grigoriev I.V."/>
            <person name="Nowrousian M."/>
        </authorList>
    </citation>
    <scope>NUCLEOTIDE SEQUENCE [LARGE SCALE GENOMIC DNA]</scope>
    <source>
        <strain evidence="2 3">CBS 389.68</strain>
    </source>
</reference>
<keyword evidence="3" id="KW-1185">Reference proteome</keyword>
<protein>
    <submittedName>
        <fullName evidence="2">Alpha/beta-hydrolase</fullName>
    </submittedName>
</protein>
<dbReference type="OrthoDB" id="19657at2759"/>
<dbReference type="SUPFAM" id="SSF53474">
    <property type="entry name" value="alpha/beta-Hydrolases"/>
    <property type="match status" value="1"/>
</dbReference>
<dbReference type="Proteomes" id="UP000298138">
    <property type="component" value="Unassembled WGS sequence"/>
</dbReference>
<feature type="domain" description="AB hydrolase-1" evidence="1">
    <location>
        <begin position="78"/>
        <end position="309"/>
    </location>
</feature>
<accession>A0A4S2N7B1</accession>
<dbReference type="InterPro" id="IPR050471">
    <property type="entry name" value="AB_hydrolase"/>
</dbReference>
<evidence type="ECO:0000259" key="1">
    <source>
        <dbReference type="Pfam" id="PF00561"/>
    </source>
</evidence>
<gene>
    <name evidence="2" type="ORF">EX30DRAFT_357135</name>
</gene>
<organism evidence="2 3">
    <name type="scientific">Ascodesmis nigricans</name>
    <dbReference type="NCBI Taxonomy" id="341454"/>
    <lineage>
        <taxon>Eukaryota</taxon>
        <taxon>Fungi</taxon>
        <taxon>Dikarya</taxon>
        <taxon>Ascomycota</taxon>
        <taxon>Pezizomycotina</taxon>
        <taxon>Pezizomycetes</taxon>
        <taxon>Pezizales</taxon>
        <taxon>Ascodesmidaceae</taxon>
        <taxon>Ascodesmis</taxon>
    </lineage>
</organism>
<dbReference type="InParanoid" id="A0A4S2N7B1"/>
<name>A0A4S2N7B1_9PEZI</name>
<sequence>MTLDEIRAHPGTVRAVIPENPTAAGKATVARNRTGGPINLAYEIHGSGPIRVVWIMGLNGPKIAWNRQVRRFGHEKEEFSSLIFDNRGVGDSDTPWARFTTSEMAKDVLELMDAVGWTSDTKVHVVGVSLGGMIAQELAYHAPNRLQSLTLQSTASILQITLPWYHHFLNRLIMIVPKPLHIRLERVKSNLFSPQYLNSRDPSGIFPTNGDRFVAEELWRMANIKQPGFKGFILQAWAASWHNMQPERLRKVGGAVEDILVCVGDRDKMIEPIHAKILVEGLDRHREGMGWEKVKTRVFEGFGHALQIEVVEEYNDMLEGFWKGVEGKKQSMARL</sequence>
<keyword evidence="2" id="KW-0378">Hydrolase</keyword>
<dbReference type="Pfam" id="PF00561">
    <property type="entry name" value="Abhydrolase_1"/>
    <property type="match status" value="1"/>
</dbReference>
<proteinExistence type="predicted"/>
<dbReference type="GO" id="GO:0016787">
    <property type="term" value="F:hydrolase activity"/>
    <property type="evidence" value="ECO:0007669"/>
    <property type="project" value="UniProtKB-KW"/>
</dbReference>
<dbReference type="PANTHER" id="PTHR43433:SF5">
    <property type="entry name" value="AB HYDROLASE-1 DOMAIN-CONTAINING PROTEIN"/>
    <property type="match status" value="1"/>
</dbReference>
<dbReference type="PANTHER" id="PTHR43433">
    <property type="entry name" value="HYDROLASE, ALPHA/BETA FOLD FAMILY PROTEIN"/>
    <property type="match status" value="1"/>
</dbReference>
<dbReference type="STRING" id="341454.A0A4S2N7B1"/>
<evidence type="ECO:0000313" key="3">
    <source>
        <dbReference type="Proteomes" id="UP000298138"/>
    </source>
</evidence>